<protein>
    <submittedName>
        <fullName evidence="2">Uncharacterized protein</fullName>
    </submittedName>
</protein>
<accession>A0A284VMQ6</accession>
<feature type="region of interest" description="Disordered" evidence="1">
    <location>
        <begin position="1"/>
        <end position="20"/>
    </location>
</feature>
<reference evidence="3" key="1">
    <citation type="submission" date="2017-06" db="EMBL/GenBank/DDBJ databases">
        <authorList>
            <person name="Cremers G."/>
        </authorList>
    </citation>
    <scope>NUCLEOTIDE SEQUENCE [LARGE SCALE GENOMIC DNA]</scope>
</reference>
<name>A0A284VMQ6_9EURY</name>
<evidence type="ECO:0000256" key="1">
    <source>
        <dbReference type="SAM" id="MobiDB-lite"/>
    </source>
</evidence>
<evidence type="ECO:0000313" key="2">
    <source>
        <dbReference type="EMBL" id="SNQ60570.1"/>
    </source>
</evidence>
<proteinExistence type="predicted"/>
<gene>
    <name evidence="2" type="ORF">MNV_190009</name>
</gene>
<organism evidence="2 3">
    <name type="scientific">Candidatus Methanoperedens nitratireducens</name>
    <dbReference type="NCBI Taxonomy" id="1392998"/>
    <lineage>
        <taxon>Archaea</taxon>
        <taxon>Methanobacteriati</taxon>
        <taxon>Methanobacteriota</taxon>
        <taxon>Stenosarchaea group</taxon>
        <taxon>Methanomicrobia</taxon>
        <taxon>Methanosarcinales</taxon>
        <taxon>ANME-2 cluster</taxon>
        <taxon>Candidatus Methanoperedentaceae</taxon>
        <taxon>Candidatus Methanoperedens</taxon>
    </lineage>
</organism>
<sequence length="136" mass="15149">MAPFSPRISNMGPKASPVPCPPVMVTEPAIRPRKGSTPINIAINTPTTFWKIARKDAKTQKKIIWRPPTLRREKLAPSPILVKKAIKNGDRRVVSNWKAKSPVSLKIKAKIAKVNPPTTGAGMAKRLRTFHFLIRK</sequence>
<dbReference type="Proteomes" id="UP000218615">
    <property type="component" value="Unassembled WGS sequence"/>
</dbReference>
<dbReference type="EMBL" id="FZMP01000101">
    <property type="protein sequence ID" value="SNQ60570.1"/>
    <property type="molecule type" value="Genomic_DNA"/>
</dbReference>
<evidence type="ECO:0000313" key="3">
    <source>
        <dbReference type="Proteomes" id="UP000218615"/>
    </source>
</evidence>
<dbReference type="AlphaFoldDB" id="A0A284VMQ6"/>
<keyword evidence="3" id="KW-1185">Reference proteome</keyword>